<dbReference type="Proteomes" id="UP000467193">
    <property type="component" value="Chromosome"/>
</dbReference>
<gene>
    <name evidence="2" type="ORF">MSEDJ_22140</name>
</gene>
<evidence type="ECO:0000313" key="2">
    <source>
        <dbReference type="EMBL" id="BBY28118.1"/>
    </source>
</evidence>
<proteinExistence type="predicted"/>
<feature type="compositionally biased region" description="Polar residues" evidence="1">
    <location>
        <begin position="103"/>
        <end position="114"/>
    </location>
</feature>
<protein>
    <submittedName>
        <fullName evidence="2">Uncharacterized protein</fullName>
    </submittedName>
</protein>
<keyword evidence="3" id="KW-1185">Reference proteome</keyword>
<dbReference type="EMBL" id="AP022588">
    <property type="protein sequence ID" value="BBY28118.1"/>
    <property type="molecule type" value="Genomic_DNA"/>
</dbReference>
<evidence type="ECO:0000256" key="1">
    <source>
        <dbReference type="SAM" id="MobiDB-lite"/>
    </source>
</evidence>
<sequence length="114" mass="12251">MPRVRGTTVCDFHSAKAPQVKAKARQRLEEAADRMACELLRMACDDNVADSVKLAAIRDALDRAGLAARTAVAVEVGPPKPYGAILESIEAGSRAEYRRSHGNPDNSTPFTDNA</sequence>
<organism evidence="2 3">
    <name type="scientific">Mycolicibacterium sediminis</name>
    <dbReference type="NCBI Taxonomy" id="1286180"/>
    <lineage>
        <taxon>Bacteria</taxon>
        <taxon>Bacillati</taxon>
        <taxon>Actinomycetota</taxon>
        <taxon>Actinomycetes</taxon>
        <taxon>Mycobacteriales</taxon>
        <taxon>Mycobacteriaceae</taxon>
        <taxon>Mycolicibacterium</taxon>
    </lineage>
</organism>
<accession>A0A7I7QP05</accession>
<feature type="region of interest" description="Disordered" evidence="1">
    <location>
        <begin position="93"/>
        <end position="114"/>
    </location>
</feature>
<name>A0A7I7QP05_9MYCO</name>
<dbReference type="AlphaFoldDB" id="A0A7I7QP05"/>
<dbReference type="KEGG" id="msei:MSEDJ_22140"/>
<evidence type="ECO:0000313" key="3">
    <source>
        <dbReference type="Proteomes" id="UP000467193"/>
    </source>
</evidence>
<reference evidence="2 3" key="1">
    <citation type="journal article" date="2019" name="Emerg. Microbes Infect.">
        <title>Comprehensive subspecies identification of 175 nontuberculous mycobacteria species based on 7547 genomic profiles.</title>
        <authorList>
            <person name="Matsumoto Y."/>
            <person name="Kinjo T."/>
            <person name="Motooka D."/>
            <person name="Nabeya D."/>
            <person name="Jung N."/>
            <person name="Uechi K."/>
            <person name="Horii T."/>
            <person name="Iida T."/>
            <person name="Fujita J."/>
            <person name="Nakamura S."/>
        </authorList>
    </citation>
    <scope>NUCLEOTIDE SEQUENCE [LARGE SCALE GENOMIC DNA]</scope>
    <source>
        <strain evidence="2 3">JCM 17899</strain>
    </source>
</reference>